<feature type="binding site" evidence="8">
    <location>
        <position position="298"/>
    </location>
    <ligand>
        <name>substrate</name>
    </ligand>
</feature>
<feature type="binding site" evidence="8">
    <location>
        <position position="119"/>
    </location>
    <ligand>
        <name>substrate</name>
    </ligand>
</feature>
<dbReference type="NCBIfam" id="TIGR03356">
    <property type="entry name" value="BGL"/>
    <property type="match status" value="1"/>
</dbReference>
<dbReference type="GO" id="GO:0030245">
    <property type="term" value="P:cellulose catabolic process"/>
    <property type="evidence" value="ECO:0007669"/>
    <property type="project" value="UniProtKB-KW"/>
</dbReference>
<comment type="similarity">
    <text evidence="1 9">Belongs to the glycosyl hydrolase 1 family.</text>
</comment>
<keyword evidence="5 9" id="KW-0326">Glycosidase</keyword>
<protein>
    <recommendedName>
        <fullName evidence="9">Beta-glucosidase</fullName>
        <ecNumber evidence="9">3.2.1.21</ecNumber>
    </recommendedName>
</protein>
<dbReference type="InterPro" id="IPR017736">
    <property type="entry name" value="Glyco_hydro_1_beta-glucosidase"/>
</dbReference>
<dbReference type="Proteomes" id="UP000320216">
    <property type="component" value="Chromosome"/>
</dbReference>
<feature type="binding site" evidence="8">
    <location>
        <begin position="399"/>
        <end position="400"/>
    </location>
    <ligand>
        <name>substrate</name>
    </ligand>
</feature>
<comment type="catalytic activity">
    <reaction evidence="9">
        <text>Hydrolysis of terminal, non-reducing beta-D-glucosyl residues with release of beta-D-glucose.</text>
        <dbReference type="EC" id="3.2.1.21"/>
    </reaction>
</comment>
<evidence type="ECO:0000256" key="4">
    <source>
        <dbReference type="ARBA" id="ARBA00023277"/>
    </source>
</evidence>
<keyword evidence="6" id="KW-0624">Polysaccharide degradation</keyword>
<reference evidence="10 11" key="1">
    <citation type="submission" date="2019-07" db="EMBL/GenBank/DDBJ databases">
        <title>Full genome sequence of Humibacter sp. WJ7-1.</title>
        <authorList>
            <person name="Im W.-T."/>
        </authorList>
    </citation>
    <scope>NUCLEOTIDE SEQUENCE [LARGE SCALE GENOMIC DNA]</scope>
    <source>
        <strain evidence="10 11">WJ7-1</strain>
    </source>
</reference>
<evidence type="ECO:0000256" key="6">
    <source>
        <dbReference type="ARBA" id="ARBA00023326"/>
    </source>
</evidence>
<evidence type="ECO:0000256" key="7">
    <source>
        <dbReference type="PIRSR" id="PIRSR617736-1"/>
    </source>
</evidence>
<feature type="active site" description="Proton donor" evidence="7">
    <location>
        <position position="164"/>
    </location>
</feature>
<accession>A0A5B8MAK2</accession>
<dbReference type="KEGG" id="huw:FPZ11_08550"/>
<feature type="binding site" evidence="8">
    <location>
        <position position="392"/>
    </location>
    <ligand>
        <name>substrate</name>
    </ligand>
</feature>
<dbReference type="Gene3D" id="3.20.20.80">
    <property type="entry name" value="Glycosidases"/>
    <property type="match status" value="1"/>
</dbReference>
<feature type="active site" description="Nucleophile" evidence="7">
    <location>
        <position position="348"/>
    </location>
</feature>
<dbReference type="OrthoDB" id="9765195at2"/>
<evidence type="ECO:0000256" key="3">
    <source>
        <dbReference type="ARBA" id="ARBA00023001"/>
    </source>
</evidence>
<dbReference type="PRINTS" id="PR00131">
    <property type="entry name" value="GLHYDRLASE1"/>
</dbReference>
<evidence type="ECO:0000256" key="9">
    <source>
        <dbReference type="RuleBase" id="RU361175"/>
    </source>
</evidence>
<keyword evidence="4" id="KW-0119">Carbohydrate metabolism</keyword>
<name>A0A5B8MAK2_9MICO</name>
<dbReference type="FunFam" id="3.20.20.80:FF:000004">
    <property type="entry name" value="Beta-glucosidase 6-phospho-beta-glucosidase"/>
    <property type="match status" value="1"/>
</dbReference>
<dbReference type="GO" id="GO:0008422">
    <property type="term" value="F:beta-glucosidase activity"/>
    <property type="evidence" value="ECO:0007669"/>
    <property type="project" value="UniProtKB-EC"/>
</dbReference>
<dbReference type="AlphaFoldDB" id="A0A5B8MAK2"/>
<evidence type="ECO:0000256" key="1">
    <source>
        <dbReference type="ARBA" id="ARBA00010838"/>
    </source>
</evidence>
<dbReference type="SUPFAM" id="SSF51445">
    <property type="entry name" value="(Trans)glycosidases"/>
    <property type="match status" value="1"/>
</dbReference>
<proteinExistence type="inferred from homology"/>
<dbReference type="InterPro" id="IPR017853">
    <property type="entry name" value="GH"/>
</dbReference>
<gene>
    <name evidence="10" type="ORF">FPZ11_08550</name>
</gene>
<evidence type="ECO:0000313" key="11">
    <source>
        <dbReference type="Proteomes" id="UP000320216"/>
    </source>
</evidence>
<dbReference type="InterPro" id="IPR001360">
    <property type="entry name" value="Glyco_hydro_1"/>
</dbReference>
<evidence type="ECO:0000256" key="2">
    <source>
        <dbReference type="ARBA" id="ARBA00022801"/>
    </source>
</evidence>
<keyword evidence="2 9" id="KW-0378">Hydrolase</keyword>
<dbReference type="Pfam" id="PF00232">
    <property type="entry name" value="Glyco_hydro_1"/>
    <property type="match status" value="1"/>
</dbReference>
<organism evidence="10 11">
    <name type="scientific">Humibacter ginsenosidimutans</name>
    <dbReference type="NCBI Taxonomy" id="2599293"/>
    <lineage>
        <taxon>Bacteria</taxon>
        <taxon>Bacillati</taxon>
        <taxon>Actinomycetota</taxon>
        <taxon>Actinomycetes</taxon>
        <taxon>Micrococcales</taxon>
        <taxon>Microbacteriaceae</taxon>
        <taxon>Humibacter</taxon>
    </lineage>
</organism>
<keyword evidence="11" id="KW-1185">Reference proteome</keyword>
<dbReference type="EC" id="3.2.1.21" evidence="9"/>
<evidence type="ECO:0000256" key="8">
    <source>
        <dbReference type="PIRSR" id="PIRSR617736-2"/>
    </source>
</evidence>
<dbReference type="EMBL" id="CP042305">
    <property type="protein sequence ID" value="QDZ16785.1"/>
    <property type="molecule type" value="Genomic_DNA"/>
</dbReference>
<evidence type="ECO:0000313" key="10">
    <source>
        <dbReference type="EMBL" id="QDZ16785.1"/>
    </source>
</evidence>
<dbReference type="PANTHER" id="PTHR10353">
    <property type="entry name" value="GLYCOSYL HYDROLASE"/>
    <property type="match status" value="1"/>
</dbReference>
<sequence>MRFPKGYVWGAATSAYQIEGAWNVDGKGPSIWDTFSQAGLGHIADGSTGDVAADHYHRWEGDFDLLKTLGVGAYRFSLSWPRIQPTGAGAVNQKGLDFYKQLLDGLAERDIRPAVTLFHWDLPQALQDAGGWPSRDTANRFADYADIVFGAFGDIDAEWLTLNEPKTLAFNGYWYGSHAPGIMDPNAAAAAVHHQLLAHGLTVQAFGAHNVKGRIGPVLNLTPVTPTDPAAKDQTENVDAVQNRLFLDPVLKGSYPTNAIGTENGQLPADPDQFAALVRDGDLATISSPIGMLGVNYYGVAGVDLNGTMVKIHKTSSATWQQIWAPGLYTLLTRIKRDYKKVPIIITENGIPDDPMQNGLNDSARIDYLRSHFQQAARAIEAGVPLEGHYVWALIDNFEWAEGYTERFGLVNVNFDTQKRSPKKSFDWYRGVIAKNAVAPK</sequence>
<dbReference type="GO" id="GO:0005829">
    <property type="term" value="C:cytosol"/>
    <property type="evidence" value="ECO:0007669"/>
    <property type="project" value="TreeGrafter"/>
</dbReference>
<feature type="binding site" evidence="8">
    <location>
        <position position="17"/>
    </location>
    <ligand>
        <name>substrate</name>
    </ligand>
</feature>
<keyword evidence="3" id="KW-0136">Cellulose degradation</keyword>
<feature type="binding site" evidence="8">
    <location>
        <position position="163"/>
    </location>
    <ligand>
        <name>substrate</name>
    </ligand>
</feature>
<evidence type="ECO:0000256" key="5">
    <source>
        <dbReference type="ARBA" id="ARBA00023295"/>
    </source>
</evidence>
<dbReference type="PANTHER" id="PTHR10353:SF36">
    <property type="entry name" value="LP05116P"/>
    <property type="match status" value="1"/>
</dbReference>